<protein>
    <recommendedName>
        <fullName evidence="2">Protein kinase domain-containing protein</fullName>
    </recommendedName>
</protein>
<feature type="compositionally biased region" description="Basic and acidic residues" evidence="1">
    <location>
        <begin position="101"/>
        <end position="130"/>
    </location>
</feature>
<feature type="domain" description="Protein kinase" evidence="2">
    <location>
        <begin position="1054"/>
        <end position="1378"/>
    </location>
</feature>
<gene>
    <name evidence="3" type="ORF">NEMVEDRAFT_v1g237729</name>
</gene>
<name>A7REV8_NEMVE</name>
<evidence type="ECO:0000313" key="4">
    <source>
        <dbReference type="Proteomes" id="UP000001593"/>
    </source>
</evidence>
<feature type="region of interest" description="Disordered" evidence="1">
    <location>
        <begin position="412"/>
        <end position="514"/>
    </location>
</feature>
<sequence length="1458" mass="158612">MSSCGNYVENVWRKGKCANCFGSKLDHSTTQVKNGGARNTSSTDAQRATNGINGYSKYENKTVKGLDDDGFDNPIIGKSTNATKGLKSGSISTSVSLDETGNSRRENTPDHKEDCLEDFKKDSKSPERPKPAPKPRARGFSCGSSSSQEDILINCGSSSSDCSRSNTTTPDVLEQNINNGNLNAWSSPDVETNHMKDSLNGLDSNVERSKGTHSSGDSQTISRGGASDQDSNGRIIYNTRHSDSVSNGSETGKVTLNDLTTKRMNEIEEDGGYVPMKNNVCEVNGGRDKETRLSADENRPATDKISKQSLSVSLVDRSAEDALAENTEQDLGSQLYVNQGIKSDGSSEPLIGVETRGISDMSSVGSCSGDVIANDTMEPYYENQLSMESEKKESCSSASSLANGQLCVTTKGSGITLSSDDASVDDTSPVFEGDNKELSGSSTSSSSSASSSDSSSNSNNSAQNEKSVLFSADEERRAEHQKRKLDPEMVKKRQSNPDIKSAIEGPQYMNAKAKPVAKPYKVVDISSGVLYREDEVDQPEIPPLPPKERELNQIQEDEDKDHYYHEPPEDIVPDYKKLTPVLGKEPAPEFDIKKGRAGLNNLPIPRPRSQLHVSTLPRPVPRAKTAKDLVAADQTVRPVSQGTRSSSPKPKDKLSVHSPTSAAKHPPAATKQQVHSPPSVTKTGHTISASTKTQDSKGTLKAAVKTSPATKTYGPPATGTTSKEQDQASMVTVQVEGCSTTHQVKMRHLDGEAHSGWPSPKSGFRRALSSWKRLSGRRKGKRKLEISSPILVNEEIPSFAVQQDTLRKRISTTDSSQAVCTSIRELQEEKNNGNETPSPDTKDNTEGTTSPEVPVRKPGHSYQNFPFSKAGSVEKPSKPERGSKCSKPVQEVKPHEVQVQEDPAYLEPCVDSMTIKVETALANLNDAQILAEALSRVEQEKLGPLPDVPKSKHVHFGATEGARAEGKPACPPKRPIRAVCPTIVNGVAEKKKPPRPQYPSLPTNSKVPDPPRGRSKSMGATHAPSIPEPPRNRSVSIQSNPTKSHYSRILEMHVQTLREVIATSRGAFLPGDNIDLSSTRWGDYVVCGDPLTVRAPGAVLLPVKCSKVEDELPLLARVKYPKAVTEDMSQRAAFMQDMSVTVSIPSHVNVARIVAHFTDTLPGHLFGIDGDSDWETLVTISDQHPVESVAEFLERTREEHKENPDAYERNVCVLMIQLFAALDHLHSEGIVHRDLNAENLLLLDAGNLIVANFGNILQQPKETTSRFFYKAEKVIQSSGSHPPPEIVNCTADTGTVDLERCDAFAAGCLMYELLHEVNPFASNSKLICSEYSVEELPQLPERSRFTCGIGAIASGLLERNPSERMLPREALQLLQAFLWGPEELDNSCLDDSARDWLETERACAVVGIARSQTLGKSPWGDDFVENFLKYEYLVGTCVEEVVNGFKALAPLDTLNDTL</sequence>
<feature type="region of interest" description="Disordered" evidence="1">
    <location>
        <begin position="586"/>
        <end position="728"/>
    </location>
</feature>
<organism evidence="3 4">
    <name type="scientific">Nematostella vectensis</name>
    <name type="common">Starlet sea anemone</name>
    <dbReference type="NCBI Taxonomy" id="45351"/>
    <lineage>
        <taxon>Eukaryota</taxon>
        <taxon>Metazoa</taxon>
        <taxon>Cnidaria</taxon>
        <taxon>Anthozoa</taxon>
        <taxon>Hexacorallia</taxon>
        <taxon>Actiniaria</taxon>
        <taxon>Edwardsiidae</taxon>
        <taxon>Nematostella</taxon>
    </lineage>
</organism>
<dbReference type="Pfam" id="PF00069">
    <property type="entry name" value="Pkinase"/>
    <property type="match status" value="1"/>
</dbReference>
<evidence type="ECO:0000259" key="2">
    <source>
        <dbReference type="PROSITE" id="PS50011"/>
    </source>
</evidence>
<dbReference type="PROSITE" id="PS50011">
    <property type="entry name" value="PROTEIN_KINASE_DOM"/>
    <property type="match status" value="1"/>
</dbReference>
<feature type="region of interest" description="Disordered" evidence="1">
    <location>
        <begin position="28"/>
        <end position="55"/>
    </location>
</feature>
<dbReference type="PANTHER" id="PTHR22972:SF8">
    <property type="entry name" value="PROTEIN KINASE DOMAIN-CONTAINING PROTEIN"/>
    <property type="match status" value="1"/>
</dbReference>
<dbReference type="GO" id="GO:0005524">
    <property type="term" value="F:ATP binding"/>
    <property type="evidence" value="ECO:0007669"/>
    <property type="project" value="InterPro"/>
</dbReference>
<reference evidence="3 4" key="1">
    <citation type="journal article" date="2007" name="Science">
        <title>Sea anemone genome reveals ancestral eumetazoan gene repertoire and genomic organization.</title>
        <authorList>
            <person name="Putnam N.H."/>
            <person name="Srivastava M."/>
            <person name="Hellsten U."/>
            <person name="Dirks B."/>
            <person name="Chapman J."/>
            <person name="Salamov A."/>
            <person name="Terry A."/>
            <person name="Shapiro H."/>
            <person name="Lindquist E."/>
            <person name="Kapitonov V.V."/>
            <person name="Jurka J."/>
            <person name="Genikhovich G."/>
            <person name="Grigoriev I.V."/>
            <person name="Lucas S.M."/>
            <person name="Steele R.E."/>
            <person name="Finnerty J.R."/>
            <person name="Technau U."/>
            <person name="Martindale M.Q."/>
            <person name="Rokhsar D.S."/>
        </authorList>
    </citation>
    <scope>NUCLEOTIDE SEQUENCE [LARGE SCALE GENOMIC DNA]</scope>
    <source>
        <strain evidence="4">CH2 X CH6</strain>
    </source>
</reference>
<evidence type="ECO:0000256" key="1">
    <source>
        <dbReference type="SAM" id="MobiDB-lite"/>
    </source>
</evidence>
<dbReference type="KEGG" id="nve:5522167"/>
<feature type="compositionally biased region" description="Polar residues" evidence="1">
    <location>
        <begin position="637"/>
        <end position="648"/>
    </location>
</feature>
<feature type="compositionally biased region" description="Polar residues" evidence="1">
    <location>
        <begin position="1033"/>
        <end position="1042"/>
    </location>
</feature>
<evidence type="ECO:0000313" key="3">
    <source>
        <dbReference type="EMBL" id="EDO49857.1"/>
    </source>
</evidence>
<feature type="compositionally biased region" description="Polar residues" evidence="1">
    <location>
        <begin position="166"/>
        <end position="190"/>
    </location>
</feature>
<feature type="compositionally biased region" description="Basic and acidic residues" evidence="1">
    <location>
        <begin position="473"/>
        <end position="491"/>
    </location>
</feature>
<feature type="compositionally biased region" description="Polar residues" evidence="1">
    <location>
        <begin position="78"/>
        <end position="100"/>
    </location>
</feature>
<dbReference type="STRING" id="45351.A7REV8"/>
<feature type="compositionally biased region" description="Polar residues" evidence="1">
    <location>
        <begin position="670"/>
        <end position="697"/>
    </location>
</feature>
<feature type="region of interest" description="Disordered" evidence="1">
    <location>
        <begin position="807"/>
        <end position="899"/>
    </location>
</feature>
<dbReference type="Proteomes" id="UP000001593">
    <property type="component" value="Unassembled WGS sequence"/>
</dbReference>
<dbReference type="InterPro" id="IPR051511">
    <property type="entry name" value="MitoQC_Scaffold_Kinases"/>
</dbReference>
<dbReference type="InterPro" id="IPR000719">
    <property type="entry name" value="Prot_kinase_dom"/>
</dbReference>
<feature type="compositionally biased region" description="Polar residues" evidence="1">
    <location>
        <begin position="28"/>
        <end position="53"/>
    </location>
</feature>
<feature type="compositionally biased region" description="Polar residues" evidence="1">
    <location>
        <begin position="212"/>
        <end position="232"/>
    </location>
</feature>
<accession>A7REV8</accession>
<feature type="region of interest" description="Disordered" evidence="1">
    <location>
        <begin position="987"/>
        <end position="1042"/>
    </location>
</feature>
<dbReference type="InParanoid" id="A7REV8"/>
<dbReference type="HOGENOM" id="CLU_250915_0_0_1"/>
<dbReference type="SMART" id="SM00220">
    <property type="entry name" value="S_TKc"/>
    <property type="match status" value="1"/>
</dbReference>
<feature type="compositionally biased region" description="Polar residues" evidence="1">
    <location>
        <begin position="718"/>
        <end position="728"/>
    </location>
</feature>
<feature type="compositionally biased region" description="Polar residues" evidence="1">
    <location>
        <begin position="412"/>
        <end position="421"/>
    </location>
</feature>
<dbReference type="InterPro" id="IPR011009">
    <property type="entry name" value="Kinase-like_dom_sf"/>
</dbReference>
<dbReference type="EMBL" id="DS469507">
    <property type="protein sequence ID" value="EDO49857.1"/>
    <property type="molecule type" value="Genomic_DNA"/>
</dbReference>
<keyword evidence="4" id="KW-1185">Reference proteome</keyword>
<dbReference type="PANTHER" id="PTHR22972">
    <property type="entry name" value="SERINE/THREONINE PROTEIN KINASE"/>
    <property type="match status" value="1"/>
</dbReference>
<dbReference type="GO" id="GO:0004672">
    <property type="term" value="F:protein kinase activity"/>
    <property type="evidence" value="ECO:0000318"/>
    <property type="project" value="GO_Central"/>
</dbReference>
<proteinExistence type="predicted"/>
<feature type="compositionally biased region" description="Low complexity" evidence="1">
    <location>
        <begin position="439"/>
        <end position="461"/>
    </location>
</feature>
<feature type="region of interest" description="Disordered" evidence="1">
    <location>
        <begin position="78"/>
        <end position="234"/>
    </location>
</feature>
<dbReference type="FunFam" id="1.10.510.10:FF:001474">
    <property type="entry name" value="Pseudopodium-enriched atypical kinase 1"/>
    <property type="match status" value="1"/>
</dbReference>
<dbReference type="Gene3D" id="1.10.510.10">
    <property type="entry name" value="Transferase(Phosphotransferase) domain 1"/>
    <property type="match status" value="1"/>
</dbReference>
<dbReference type="OMA" id="IADCVTI"/>
<dbReference type="eggNOG" id="ENOG502QVUZ">
    <property type="taxonomic scope" value="Eukaryota"/>
</dbReference>
<dbReference type="GO" id="GO:2000145">
    <property type="term" value="P:regulation of cell motility"/>
    <property type="evidence" value="ECO:0000318"/>
    <property type="project" value="GO_Central"/>
</dbReference>
<dbReference type="SUPFAM" id="SSF56112">
    <property type="entry name" value="Protein kinase-like (PK-like)"/>
    <property type="match status" value="1"/>
</dbReference>